<evidence type="ECO:0000256" key="4">
    <source>
        <dbReference type="ARBA" id="ARBA00023040"/>
    </source>
</evidence>
<keyword evidence="7 8" id="KW-0807">Transducer</keyword>
<dbReference type="GO" id="GO:0008188">
    <property type="term" value="F:neuropeptide receptor activity"/>
    <property type="evidence" value="ECO:0007669"/>
    <property type="project" value="TreeGrafter"/>
</dbReference>
<dbReference type="AlphaFoldDB" id="A0A9P0GEM9"/>
<evidence type="ECO:0000256" key="6">
    <source>
        <dbReference type="ARBA" id="ARBA00023170"/>
    </source>
</evidence>
<evidence type="ECO:0000313" key="11">
    <source>
        <dbReference type="EMBL" id="CAH1113015.1"/>
    </source>
</evidence>
<keyword evidence="12" id="KW-1185">Reference proteome</keyword>
<comment type="similarity">
    <text evidence="8">Belongs to the G-protein coupled receptor 1 family.</text>
</comment>
<evidence type="ECO:0000256" key="10">
    <source>
        <dbReference type="SAM" id="Phobius"/>
    </source>
</evidence>
<dbReference type="Proteomes" id="UP001153636">
    <property type="component" value="Chromosome 7"/>
</dbReference>
<evidence type="ECO:0000313" key="12">
    <source>
        <dbReference type="Proteomes" id="UP001153636"/>
    </source>
</evidence>
<proteinExistence type="inferred from homology"/>
<feature type="transmembrane region" description="Helical" evidence="10">
    <location>
        <begin position="34"/>
        <end position="62"/>
    </location>
</feature>
<dbReference type="PROSITE" id="PS00237">
    <property type="entry name" value="G_PROTEIN_RECEP_F1_1"/>
    <property type="match status" value="1"/>
</dbReference>
<protein>
    <recommendedName>
        <fullName evidence="13">Diapause hormone receptor</fullName>
    </recommendedName>
</protein>
<dbReference type="PRINTS" id="PR00237">
    <property type="entry name" value="GPCRRHODOPSN"/>
</dbReference>
<dbReference type="SUPFAM" id="SSF81321">
    <property type="entry name" value="Family A G protein-coupled receptor-like"/>
    <property type="match status" value="1"/>
</dbReference>
<evidence type="ECO:0000256" key="5">
    <source>
        <dbReference type="ARBA" id="ARBA00023136"/>
    </source>
</evidence>
<feature type="transmembrane region" description="Helical" evidence="10">
    <location>
        <begin position="294"/>
        <end position="312"/>
    </location>
</feature>
<evidence type="ECO:0000256" key="7">
    <source>
        <dbReference type="ARBA" id="ARBA00023224"/>
    </source>
</evidence>
<evidence type="ECO:0000256" key="8">
    <source>
        <dbReference type="RuleBase" id="RU000688"/>
    </source>
</evidence>
<dbReference type="Gene3D" id="1.20.1070.10">
    <property type="entry name" value="Rhodopsin 7-helix transmembrane proteins"/>
    <property type="match status" value="1"/>
</dbReference>
<name>A0A9P0GEM9_9CUCU</name>
<keyword evidence="5 10" id="KW-0472">Membrane</keyword>
<feature type="transmembrane region" description="Helical" evidence="10">
    <location>
        <begin position="74"/>
        <end position="92"/>
    </location>
</feature>
<organism evidence="11 12">
    <name type="scientific">Psylliodes chrysocephalus</name>
    <dbReference type="NCBI Taxonomy" id="3402493"/>
    <lineage>
        <taxon>Eukaryota</taxon>
        <taxon>Metazoa</taxon>
        <taxon>Ecdysozoa</taxon>
        <taxon>Arthropoda</taxon>
        <taxon>Hexapoda</taxon>
        <taxon>Insecta</taxon>
        <taxon>Pterygota</taxon>
        <taxon>Neoptera</taxon>
        <taxon>Endopterygota</taxon>
        <taxon>Coleoptera</taxon>
        <taxon>Polyphaga</taxon>
        <taxon>Cucujiformia</taxon>
        <taxon>Chrysomeloidea</taxon>
        <taxon>Chrysomelidae</taxon>
        <taxon>Galerucinae</taxon>
        <taxon>Alticini</taxon>
        <taxon>Psylliodes</taxon>
    </lineage>
</organism>
<feature type="region of interest" description="Disordered" evidence="9">
    <location>
        <begin position="508"/>
        <end position="527"/>
    </location>
</feature>
<sequence length="568" mass="64463">MNDSINYLANNSVFNTTNSTFPPNTDWGPKRDPLAIVVPISVIYIFIFITGILGNISTCFVIATNKCMHTATNYYLFSLAISDLLLLISGLPPEIYSIWSRYPYVFGEEFCVLQGFAAEASANATVLTITAFTIERYVAICYPFLSHTLSKLNRAIKYIIYIWIIAISLAIPQALAFGVVCEVINGRIVNDHCVCIPKRSVIPHAFEISTLLFFVAPMSLITILYVLIGMQLHKSLRPIKGDDVKIRHRLYKPVVNFGVNHVMHEYEMEMRKCNRVEEDGRKIYAKNARAAKHVVKMLVAVVIAFFICWAPFHAQRLFAIYGAPNSRQVITAFQILTYISGVFYYLSTTINPLLYNIMSHKFREAFKATYKQCCKKSQRLPGGRFYSSFSARSSQVNSHSTDSQIQSTIRYLEEEIAHIRDQKRPLVVSFKKKKYPSPYYNPELREALQTLRNSKLDKINSYQGSCEVRFKANCHIDLKKVKAYAQTRFDVSDDVQAALDLLRTADASAGYEPSSPSANGDCSNAKTDEATESQKIEYLELKRHCSFMNVNSLQPTHICPLNKNVEFL</sequence>
<accession>A0A9P0GEM9</accession>
<evidence type="ECO:0008006" key="13">
    <source>
        <dbReference type="Google" id="ProtNLM"/>
    </source>
</evidence>
<gene>
    <name evidence="11" type="ORF">PSYICH_LOCUS13538</name>
</gene>
<dbReference type="Pfam" id="PF00001">
    <property type="entry name" value="7tm_1"/>
    <property type="match status" value="1"/>
</dbReference>
<evidence type="ECO:0000256" key="9">
    <source>
        <dbReference type="SAM" id="MobiDB-lite"/>
    </source>
</evidence>
<feature type="transmembrane region" description="Helical" evidence="10">
    <location>
        <begin position="155"/>
        <end position="175"/>
    </location>
</feature>
<keyword evidence="6 8" id="KW-0675">Receptor</keyword>
<keyword evidence="3 10" id="KW-1133">Transmembrane helix</keyword>
<evidence type="ECO:0000256" key="2">
    <source>
        <dbReference type="ARBA" id="ARBA00022692"/>
    </source>
</evidence>
<dbReference type="PANTHER" id="PTHR24243:SF208">
    <property type="entry name" value="PYROKININ-1 RECEPTOR"/>
    <property type="match status" value="1"/>
</dbReference>
<comment type="subcellular location">
    <subcellularLocation>
        <location evidence="1">Membrane</location>
        <topology evidence="1">Multi-pass membrane protein</topology>
    </subcellularLocation>
</comment>
<evidence type="ECO:0000256" key="3">
    <source>
        <dbReference type="ARBA" id="ARBA00022989"/>
    </source>
</evidence>
<feature type="compositionally biased region" description="Polar residues" evidence="9">
    <location>
        <begin position="514"/>
        <end position="525"/>
    </location>
</feature>
<dbReference type="EMBL" id="OV651819">
    <property type="protein sequence ID" value="CAH1113015.1"/>
    <property type="molecule type" value="Genomic_DNA"/>
</dbReference>
<feature type="transmembrane region" description="Helical" evidence="10">
    <location>
        <begin position="208"/>
        <end position="228"/>
    </location>
</feature>
<keyword evidence="4 8" id="KW-0297">G-protein coupled receptor</keyword>
<dbReference type="OrthoDB" id="5950040at2759"/>
<dbReference type="PANTHER" id="PTHR24243">
    <property type="entry name" value="G-PROTEIN COUPLED RECEPTOR"/>
    <property type="match status" value="1"/>
</dbReference>
<evidence type="ECO:0000256" key="1">
    <source>
        <dbReference type="ARBA" id="ARBA00004141"/>
    </source>
</evidence>
<reference evidence="11" key="1">
    <citation type="submission" date="2022-01" db="EMBL/GenBank/DDBJ databases">
        <authorList>
            <person name="King R."/>
        </authorList>
    </citation>
    <scope>NUCLEOTIDE SEQUENCE</scope>
</reference>
<dbReference type="GO" id="GO:0005886">
    <property type="term" value="C:plasma membrane"/>
    <property type="evidence" value="ECO:0007669"/>
    <property type="project" value="TreeGrafter"/>
</dbReference>
<keyword evidence="2 8" id="KW-0812">Transmembrane</keyword>
<dbReference type="InterPro" id="IPR000276">
    <property type="entry name" value="GPCR_Rhodpsn"/>
</dbReference>
<feature type="transmembrane region" description="Helical" evidence="10">
    <location>
        <begin position="332"/>
        <end position="354"/>
    </location>
</feature>